<name>A0A7C9FFG5_9BACT</name>
<feature type="compositionally biased region" description="Gly residues" evidence="2">
    <location>
        <begin position="1429"/>
        <end position="1444"/>
    </location>
</feature>
<dbReference type="Pfam" id="PF20155">
    <property type="entry name" value="TMP_3"/>
    <property type="match status" value="1"/>
</dbReference>
<evidence type="ECO:0000313" key="5">
    <source>
        <dbReference type="Proteomes" id="UP000479293"/>
    </source>
</evidence>
<gene>
    <name evidence="4" type="ORF">GBK04_25620</name>
</gene>
<keyword evidence="1" id="KW-0175">Coiled coil</keyword>
<keyword evidence="5" id="KW-1185">Reference proteome</keyword>
<sequence>MDQTARFKVSVDSELSEVIAQLGKVASAHEALTSQVGLGNAKIDNAYRSQSLAINKLTTEITKQADAERKAQAERDKATAAHEKSLKQIGTQYDYLGNQVASFKNYLLGAFAVDQILTYGQKILDAAGNMQQFQISLEVMLQSKSKADKLMAEVIEFTKKTPFTLEQTQEATNRLLAYGVASEEVIRTLNSLGNIAAAVGTEKLPQLILAFGQVKAAGHLTGAELRQFQEAGVNMLEALSAATGKSVSTIQKDISKGIISFADVQKALFSLGEEGGRFAGLMVRQSTTITGQLSNLSDSIYQFFARLGNSRTGLIADVTGALQDFFDWMGRSSRNLEIGIASVKSAVSAYVAFKTVLEPMIKAKALLAQQTQATTAATVANTSATVAGTAATGGLSGAVSALWVVFRANPLGFVVGLLSALYSAYQLVTAASESFKEEISFEQLELEKQKVTLEGLVVVAQAHEVGTKRRTDAIKTLISEYPEYFSGINAEKIENSALIPIIDAVSESLRVRINLSREAYRADKLQEKQKELLEQEAELMDRIKNKAPDLYKQIGGDVMKLQDVLKTYTTAQLNALNNVDNAPGFSGKLSEIWSNFTSGSITQVAGNLAKQFGEIEKQYTESAQRVSGIKTEQKEQEIKIENAKHQAILSTLEKGSKEYKAEVVRHNEAVADLEGKAINKSLANIEKSEDKKKAAQKSSLELSLENQVKEIKALEQTQATKLDLLNAEELLMIERAKRTIKGKEDENNRILSIQREYDAKRQKLLESSIDYKMTDLTKLQEQADKEFKIRNELADDIVDLTLHNNGLILKEEEEKAKRLAEIGKEIFEAQKELHRATVELGALDAETNAKFWQNKALVVEKYYRTVLEKDLETARKLEASAQATYDHYLALYGPDDELTRKALENLIKAKTVTTNALKELGENAKKITELTIDDIIKIAQAAMQVVGKLAENFIESSRLAADSIDNVLGMADSAIEANRKALEEQLKDVSLSYEDREKIIGESLNRETELMKRKSALLEIQQQLQDTADKTENTMAIVQSGLNAVVSFAKGDFVGGVVGVIETINLAFQRSAMLQLQEEMKVLRQKQRNTQEAIAELEREMAARTRLHEETLRQIDESEAEFKRGKEAEIKAAQDSFDTQKTLLEQQRDEQVRLLNEQLDAINAYYDGEIAKAREAFAIKQGLDEQAAEDGKRLLEASDRFRNKTLDAWLDRQVKALEDERDRNLQRAQSDEEYRQIWDQYAVWIKDKHTEYEDAKHDKSKAVKLGMEELSDQLKDTTIQNKQDETDKIKQLEDERQDKAQKVQDAILKVNQDTADAISKLSGTLADTVKGLQNSIAANAAKAEADRAKENKDFTDFAMGNQAAIFEQQKQLAVLEIRMEIAKLKAQKRKLFANKRALDAAIAEMEGLIGSVLGGGDGGVTGDWEPVPGGTGGGEGGSGGGDQGPQGDSPAPKFHGTEYLLRMGRPSGRDTIPVMAHEGERIVQSYLNERLMKLRNRPTNAQLVEGYLKYDEFREKFPHMFNLSMPQLSMRLNSLADRPDMPQLNIGYDPALLGEVRRLNSTLENKPGVIVNATKTGLSITERRANSLNRIYTTRYRA</sequence>
<comment type="caution">
    <text evidence="4">The sequence shown here is derived from an EMBL/GenBank/DDBJ whole genome shotgun (WGS) entry which is preliminary data.</text>
</comment>
<evidence type="ECO:0000256" key="1">
    <source>
        <dbReference type="SAM" id="Coils"/>
    </source>
</evidence>
<dbReference type="RefSeq" id="WP_152764710.1">
    <property type="nucleotide sequence ID" value="NZ_WHLY01000002.1"/>
</dbReference>
<feature type="region of interest" description="Disordered" evidence="2">
    <location>
        <begin position="1417"/>
        <end position="1455"/>
    </location>
</feature>
<feature type="domain" description="Tape measure protein N-terminal" evidence="3">
    <location>
        <begin position="122"/>
        <end position="307"/>
    </location>
</feature>
<proteinExistence type="predicted"/>
<evidence type="ECO:0000259" key="3">
    <source>
        <dbReference type="Pfam" id="PF20155"/>
    </source>
</evidence>
<dbReference type="InterPro" id="IPR013491">
    <property type="entry name" value="Tape_meas_N"/>
</dbReference>
<accession>A0A7C9FFG5</accession>
<dbReference type="EMBL" id="WHLY01000002">
    <property type="protein sequence ID" value="MPR36630.1"/>
    <property type="molecule type" value="Genomic_DNA"/>
</dbReference>
<feature type="coiled-coil region" evidence="1">
    <location>
        <begin position="1066"/>
        <end position="1114"/>
    </location>
</feature>
<reference evidence="4 5" key="1">
    <citation type="submission" date="2019-10" db="EMBL/GenBank/DDBJ databases">
        <title>Draft Genome Sequence of Cytophagaceae sp. SJW1-29.</title>
        <authorList>
            <person name="Choi A."/>
        </authorList>
    </citation>
    <scope>NUCLEOTIDE SEQUENCE [LARGE SCALE GENOMIC DNA]</scope>
    <source>
        <strain evidence="4 5">SJW1-29</strain>
    </source>
</reference>
<dbReference type="NCBIfam" id="TIGR02675">
    <property type="entry name" value="tape_meas_nterm"/>
    <property type="match status" value="1"/>
</dbReference>
<dbReference type="Proteomes" id="UP000479293">
    <property type="component" value="Unassembled WGS sequence"/>
</dbReference>
<feature type="coiled-coil region" evidence="1">
    <location>
        <begin position="656"/>
        <end position="717"/>
    </location>
</feature>
<dbReference type="PANTHER" id="PTHR23159:SF31">
    <property type="entry name" value="CENTROSOME-ASSOCIATED PROTEIN CEP250 ISOFORM X1"/>
    <property type="match status" value="1"/>
</dbReference>
<protein>
    <submittedName>
        <fullName evidence="4">Tape measure protein</fullName>
    </submittedName>
</protein>
<dbReference type="PANTHER" id="PTHR23159">
    <property type="entry name" value="CENTROSOMAL PROTEIN 2"/>
    <property type="match status" value="1"/>
</dbReference>
<evidence type="ECO:0000313" key="4">
    <source>
        <dbReference type="EMBL" id="MPR36630.1"/>
    </source>
</evidence>
<organism evidence="4 5">
    <name type="scientific">Salmonirosea aquatica</name>
    <dbReference type="NCBI Taxonomy" id="2654236"/>
    <lineage>
        <taxon>Bacteria</taxon>
        <taxon>Pseudomonadati</taxon>
        <taxon>Bacteroidota</taxon>
        <taxon>Cytophagia</taxon>
        <taxon>Cytophagales</taxon>
        <taxon>Spirosomataceae</taxon>
        <taxon>Salmonirosea</taxon>
    </lineage>
</organism>
<evidence type="ECO:0000256" key="2">
    <source>
        <dbReference type="SAM" id="MobiDB-lite"/>
    </source>
</evidence>
<feature type="coiled-coil region" evidence="1">
    <location>
        <begin position="1267"/>
        <end position="1309"/>
    </location>
</feature>